<dbReference type="GO" id="GO:0009507">
    <property type="term" value="C:chloroplast"/>
    <property type="evidence" value="ECO:0007669"/>
    <property type="project" value="TreeGrafter"/>
</dbReference>
<dbReference type="InterPro" id="IPR036249">
    <property type="entry name" value="Thioredoxin-like_sf"/>
</dbReference>
<dbReference type="SUPFAM" id="SSF52833">
    <property type="entry name" value="Thioredoxin-like"/>
    <property type="match status" value="1"/>
</dbReference>
<comment type="caution">
    <text evidence="1">The sequence shown here is derived from an EMBL/GenBank/DDBJ whole genome shotgun (WGS) entry which is preliminary data.</text>
</comment>
<organism evidence="1 2">
    <name type="scientific">Coptis chinensis</name>
    <dbReference type="NCBI Taxonomy" id="261450"/>
    <lineage>
        <taxon>Eukaryota</taxon>
        <taxon>Viridiplantae</taxon>
        <taxon>Streptophyta</taxon>
        <taxon>Embryophyta</taxon>
        <taxon>Tracheophyta</taxon>
        <taxon>Spermatophyta</taxon>
        <taxon>Magnoliopsida</taxon>
        <taxon>Ranunculales</taxon>
        <taxon>Ranunculaceae</taxon>
        <taxon>Coptidoideae</taxon>
        <taxon>Coptis</taxon>
    </lineage>
</organism>
<gene>
    <name evidence="1" type="ORF">IFM89_022267</name>
</gene>
<name>A0A835HEY2_9MAGN</name>
<proteinExistence type="predicted"/>
<evidence type="ECO:0000313" key="2">
    <source>
        <dbReference type="Proteomes" id="UP000631114"/>
    </source>
</evidence>
<dbReference type="AlphaFoldDB" id="A0A835HEY2"/>
<dbReference type="InterPro" id="IPR032801">
    <property type="entry name" value="PXL2A/B/C"/>
</dbReference>
<reference evidence="1 2" key="1">
    <citation type="submission" date="2020-10" db="EMBL/GenBank/DDBJ databases">
        <title>The Coptis chinensis genome and diversification of protoberbering-type alkaloids.</title>
        <authorList>
            <person name="Wang B."/>
            <person name="Shu S."/>
            <person name="Song C."/>
            <person name="Liu Y."/>
        </authorList>
    </citation>
    <scope>NUCLEOTIDE SEQUENCE [LARGE SCALE GENOMIC DNA]</scope>
    <source>
        <strain evidence="1">HL-2020</strain>
        <tissue evidence="1">Leaf</tissue>
    </source>
</reference>
<dbReference type="PANTHER" id="PTHR28630:SF11">
    <property type="entry name" value="THIOREDOXIN-LIKE PROTEIN AAED1, CHLOROPLASTIC"/>
    <property type="match status" value="1"/>
</dbReference>
<evidence type="ECO:0000313" key="1">
    <source>
        <dbReference type="EMBL" id="KAF9597906.1"/>
    </source>
</evidence>
<dbReference type="Gene3D" id="3.40.30.10">
    <property type="entry name" value="Glutaredoxin"/>
    <property type="match status" value="1"/>
</dbReference>
<dbReference type="CDD" id="cd02970">
    <property type="entry name" value="PRX_like2"/>
    <property type="match status" value="1"/>
</dbReference>
<accession>A0A835HEY2</accession>
<sequence>MATPLITPPSLINTTKYTYAKNSLKSPFTPPRSIISLKHSYAPFAKRNRITVLTASSNPPGNASTLISEDTQSLLNKVNVFDLNGNATVISDLWKDRKALVAFARHFGCVLCRKRADYLASVKDKMDAAGVTLILIGPGSIDQAKAFAEQTKFKGGIIADVGLDSLEPSVCRKCNAFGHADAKCNKNKKKVWKSKGPASKTAAVPCANVEKTNADRGQTSTRININGLEIGEYTEAVPSDNREKTILANAIEMDIEVYKAA</sequence>
<dbReference type="EMBL" id="JADFTS010000007">
    <property type="protein sequence ID" value="KAF9597906.1"/>
    <property type="molecule type" value="Genomic_DNA"/>
</dbReference>
<dbReference type="Proteomes" id="UP000631114">
    <property type="component" value="Unassembled WGS sequence"/>
</dbReference>
<keyword evidence="2" id="KW-1185">Reference proteome</keyword>
<dbReference type="Pfam" id="PF13911">
    <property type="entry name" value="AhpC-TSA_2"/>
    <property type="match status" value="1"/>
</dbReference>
<dbReference type="PANTHER" id="PTHR28630">
    <property type="match status" value="1"/>
</dbReference>
<dbReference type="OrthoDB" id="40334at2759"/>
<protein>
    <submittedName>
        <fullName evidence="1">Uncharacterized protein</fullName>
    </submittedName>
</protein>